<reference evidence="14 15" key="1">
    <citation type="journal article" date="2005" name="Nature">
        <title>Initial sequence of the chimpanzee genome and comparison with the human genome.</title>
        <authorList>
            <consortium name="Chimpanzee sequencing and analysis consortium"/>
        </authorList>
    </citation>
    <scope>NUCLEOTIDE SEQUENCE [LARGE SCALE GENOMIC DNA]</scope>
</reference>
<dbReference type="FunFam" id="2.60.40.10:FF:001521">
    <property type="entry name" value="Interleukin 27 receptor subunit alpha"/>
    <property type="match status" value="1"/>
</dbReference>
<feature type="compositionally biased region" description="Low complexity" evidence="10">
    <location>
        <begin position="536"/>
        <end position="546"/>
    </location>
</feature>
<dbReference type="EMBL" id="AACZ04031465">
    <property type="status" value="NOT_ANNOTATED_CDS"/>
    <property type="molecule type" value="Genomic_DNA"/>
</dbReference>
<evidence type="ECO:0000256" key="6">
    <source>
        <dbReference type="ARBA" id="ARBA00022989"/>
    </source>
</evidence>
<dbReference type="InterPro" id="IPR052672">
    <property type="entry name" value="Type1_Cytokine_Rcpt_Type2"/>
</dbReference>
<dbReference type="InterPro" id="IPR003961">
    <property type="entry name" value="FN3_dom"/>
</dbReference>
<evidence type="ECO:0000256" key="8">
    <source>
        <dbReference type="ARBA" id="ARBA00023170"/>
    </source>
</evidence>
<evidence type="ECO:0000256" key="7">
    <source>
        <dbReference type="ARBA" id="ARBA00023136"/>
    </source>
</evidence>
<keyword evidence="5" id="KW-0677">Repeat</keyword>
<evidence type="ECO:0000313" key="16">
    <source>
        <dbReference type="VGNC" id="VGNC:6632"/>
    </source>
</evidence>
<evidence type="ECO:0000256" key="9">
    <source>
        <dbReference type="ARBA" id="ARBA00023180"/>
    </source>
</evidence>
<feature type="transmembrane region" description="Helical" evidence="11">
    <location>
        <begin position="435"/>
        <end position="456"/>
    </location>
</feature>
<evidence type="ECO:0000256" key="2">
    <source>
        <dbReference type="ARBA" id="ARBA00008921"/>
    </source>
</evidence>
<keyword evidence="9" id="KW-0325">Glycoprotein</keyword>
<dbReference type="EMBL" id="AACZ04031468">
    <property type="status" value="NOT_ANNOTATED_CDS"/>
    <property type="molecule type" value="Genomic_DNA"/>
</dbReference>
<accession>A0A2I3S6U0</accession>
<keyword evidence="7 11" id="KW-0472">Membrane</keyword>
<evidence type="ECO:0000256" key="10">
    <source>
        <dbReference type="SAM" id="MobiDB-lite"/>
    </source>
</evidence>
<dbReference type="InterPro" id="IPR036116">
    <property type="entry name" value="FN3_sf"/>
</dbReference>
<dbReference type="GO" id="GO:0002829">
    <property type="term" value="P:negative regulation of type 2 immune response"/>
    <property type="evidence" value="ECO:0000318"/>
    <property type="project" value="GO_Central"/>
</dbReference>
<evidence type="ECO:0000256" key="3">
    <source>
        <dbReference type="ARBA" id="ARBA00022692"/>
    </source>
</evidence>
<proteinExistence type="inferred from homology"/>
<organism evidence="14 15">
    <name type="scientific">Pan troglodytes</name>
    <name type="common">Chimpanzee</name>
    <dbReference type="NCBI Taxonomy" id="9598"/>
    <lineage>
        <taxon>Eukaryota</taxon>
        <taxon>Metazoa</taxon>
        <taxon>Chordata</taxon>
        <taxon>Craniata</taxon>
        <taxon>Vertebrata</taxon>
        <taxon>Euteleostomi</taxon>
        <taxon>Mammalia</taxon>
        <taxon>Eutheria</taxon>
        <taxon>Euarchontoglires</taxon>
        <taxon>Primates</taxon>
        <taxon>Haplorrhini</taxon>
        <taxon>Catarrhini</taxon>
        <taxon>Hominidae</taxon>
        <taxon>Pan</taxon>
    </lineage>
</organism>
<dbReference type="InParanoid" id="A0A2I3S6U0"/>
<keyword evidence="6 11" id="KW-1133">Transmembrane helix</keyword>
<protein>
    <submittedName>
        <fullName evidence="14">Interleukin 27 receptor subunit alpha</fullName>
    </submittedName>
</protein>
<dbReference type="GeneTree" id="ENSGT00700000104610"/>
<dbReference type="GO" id="GO:0005886">
    <property type="term" value="C:plasma membrane"/>
    <property type="evidence" value="ECO:0007669"/>
    <property type="project" value="UniProtKB-ARBA"/>
</dbReference>
<sequence>MRGGRGAPFWPWPLPKLALLTLLWVLFQRTRPQGSAGPLQCYGVGPLGDLNCSWEPLGDLGAPSELHLQSQKYRSNKIQTVAVAAGRSWVAIPREQLTMSDKLLVWGTKAGQPLWPPVFVNLETQMKPNAPRLGPDVDFSEDDPLEATVHWAPPTWPSHKVLICQFHYRRCQEAAWTLVKVCPDHVATHLLPAVSSSLPASKRFVWVSGNLLPRPGAGELPKLVLGGGGRESESRRQYCCCSLIPSGVDVGARGMSASQPLTKPLLVCCLVRDLDCGSRWGPLEKLQLVRLPPGENLMWNFTVGVPYRITVTAVSASGLASAPSVWGFREELAPLVGPTLWRLQDAPPGTPAIAWGEVPRHQLRGHLTHYTLCAQSGTSPSVCMNVSGNTQSVTLPDLPWGPCELWVTASTIAGQGPPGPILRLHLPDNTLRWKVLPGILFLWGLFLLGCGLSLATSGRCYHLRHKVLPRWVWEKVPDPANSSSGQPHMEQVPEAQPLGDLPILEVEEMEPPPVMESSQHPQATAPLDSGYEKHFLPTPEELGLLGPPRPQVLA</sequence>
<dbReference type="Proteomes" id="UP000002277">
    <property type="component" value="Chromosome 19"/>
</dbReference>
<keyword evidence="3 11" id="KW-0812">Transmembrane</keyword>
<dbReference type="Bgee" id="ENSPTRG00000010578">
    <property type="expression patterns" value="Expressed in lymph node and 16 other cell types or tissues"/>
</dbReference>
<feature type="region of interest" description="Disordered" evidence="10">
    <location>
        <begin position="506"/>
        <end position="554"/>
    </location>
</feature>
<evidence type="ECO:0000256" key="12">
    <source>
        <dbReference type="SAM" id="SignalP"/>
    </source>
</evidence>
<dbReference type="OMA" id="TCCCSLI"/>
<evidence type="ECO:0000256" key="5">
    <source>
        <dbReference type="ARBA" id="ARBA00022737"/>
    </source>
</evidence>
<keyword evidence="8" id="KW-0675">Receptor</keyword>
<feature type="domain" description="Fibronectin type-III" evidence="13">
    <location>
        <begin position="337"/>
        <end position="429"/>
    </location>
</feature>
<dbReference type="GO" id="GO:0045509">
    <property type="term" value="F:interleukin-27 receptor activity"/>
    <property type="evidence" value="ECO:0000318"/>
    <property type="project" value="GO_Central"/>
</dbReference>
<dbReference type="SUPFAM" id="SSF49265">
    <property type="entry name" value="Fibronectin type III"/>
    <property type="match status" value="1"/>
</dbReference>
<evidence type="ECO:0000256" key="1">
    <source>
        <dbReference type="ARBA" id="ARBA00004479"/>
    </source>
</evidence>
<reference evidence="14" key="3">
    <citation type="submission" date="2025-09" db="UniProtKB">
        <authorList>
            <consortium name="Ensembl"/>
        </authorList>
    </citation>
    <scope>IDENTIFICATION</scope>
</reference>
<reference evidence="14" key="2">
    <citation type="submission" date="2025-08" db="UniProtKB">
        <authorList>
            <consortium name="Ensembl"/>
        </authorList>
    </citation>
    <scope>IDENTIFICATION</scope>
</reference>
<dbReference type="EMBL" id="AACZ04031466">
    <property type="status" value="NOT_ANNOTATED_CDS"/>
    <property type="molecule type" value="Genomic_DNA"/>
</dbReference>
<evidence type="ECO:0000259" key="13">
    <source>
        <dbReference type="PROSITE" id="PS50853"/>
    </source>
</evidence>
<dbReference type="PROSITE" id="PS50853">
    <property type="entry name" value="FN3"/>
    <property type="match status" value="1"/>
</dbReference>
<feature type="signal peptide" evidence="12">
    <location>
        <begin position="1"/>
        <end position="32"/>
    </location>
</feature>
<dbReference type="Ensembl" id="ENSPTRT00000085378.1">
    <property type="protein sequence ID" value="ENSPTRP00000072701.1"/>
    <property type="gene ID" value="ENSPTRG00000010578.3"/>
</dbReference>
<keyword evidence="4 12" id="KW-0732">Signal</keyword>
<evidence type="ECO:0000313" key="15">
    <source>
        <dbReference type="Proteomes" id="UP000002277"/>
    </source>
</evidence>
<gene>
    <name evidence="14 16" type="primary">IL27RA</name>
</gene>
<dbReference type="Gene3D" id="2.60.40.10">
    <property type="entry name" value="Immunoglobulins"/>
    <property type="match status" value="1"/>
</dbReference>
<evidence type="ECO:0000256" key="11">
    <source>
        <dbReference type="SAM" id="Phobius"/>
    </source>
</evidence>
<comment type="similarity">
    <text evidence="2">Belongs to the type I cytokine receptor family. Type 2 subfamily.</text>
</comment>
<dbReference type="PANTHER" id="PTHR48423">
    <property type="entry name" value="INTERLEUKIN-27 RECEPTOR SUBUNIT ALPHA"/>
    <property type="match status" value="1"/>
</dbReference>
<evidence type="ECO:0000256" key="4">
    <source>
        <dbReference type="ARBA" id="ARBA00022729"/>
    </source>
</evidence>
<dbReference type="AlphaFoldDB" id="A0A2I3S6U0"/>
<dbReference type="VGNC" id="VGNC:6632">
    <property type="gene designation" value="IL27RA"/>
</dbReference>
<evidence type="ECO:0000313" key="14">
    <source>
        <dbReference type="Ensembl" id="ENSPTRP00000072701.1"/>
    </source>
</evidence>
<dbReference type="InterPro" id="IPR013783">
    <property type="entry name" value="Ig-like_fold"/>
</dbReference>
<dbReference type="EMBL" id="AACZ04031467">
    <property type="status" value="NOT_ANNOTATED_CDS"/>
    <property type="molecule type" value="Genomic_DNA"/>
</dbReference>
<comment type="subcellular location">
    <subcellularLocation>
        <location evidence="1">Membrane</location>
        <topology evidence="1">Single-pass type I membrane protein</topology>
    </subcellularLocation>
</comment>
<name>A0A2I3S6U0_PANTR</name>
<dbReference type="PANTHER" id="PTHR48423:SF1">
    <property type="entry name" value="INTERLEUKIN-27 RECEPTOR SUBUNIT ALPHA"/>
    <property type="match status" value="1"/>
</dbReference>
<keyword evidence="15" id="KW-1185">Reference proteome</keyword>
<feature type="chain" id="PRO_5014125735" evidence="12">
    <location>
        <begin position="33"/>
        <end position="554"/>
    </location>
</feature>
<dbReference type="FunCoup" id="A0A2I3S6U0">
    <property type="interactions" value="506"/>
</dbReference>